<dbReference type="InterPro" id="IPR001753">
    <property type="entry name" value="Enoyl-CoA_hydra/iso"/>
</dbReference>
<dbReference type="Pfam" id="PF00378">
    <property type="entry name" value="ECH_1"/>
    <property type="match status" value="1"/>
</dbReference>
<dbReference type="GO" id="GO:0003824">
    <property type="term" value="F:catalytic activity"/>
    <property type="evidence" value="ECO:0007669"/>
    <property type="project" value="UniProtKB-ARBA"/>
</dbReference>
<dbReference type="Gene3D" id="3.90.226.10">
    <property type="entry name" value="2-enoyl-CoA Hydratase, Chain A, domain 1"/>
    <property type="match status" value="1"/>
</dbReference>
<organism evidence="1 2">
    <name type="scientific">Croceicoccus ponticola</name>
    <dbReference type="NCBI Taxonomy" id="2217664"/>
    <lineage>
        <taxon>Bacteria</taxon>
        <taxon>Pseudomonadati</taxon>
        <taxon>Pseudomonadota</taxon>
        <taxon>Alphaproteobacteria</taxon>
        <taxon>Sphingomonadales</taxon>
        <taxon>Erythrobacteraceae</taxon>
        <taxon>Croceicoccus</taxon>
    </lineage>
</organism>
<keyword evidence="2" id="KW-1185">Reference proteome</keyword>
<sequence length="82" mass="8837">MRGSQALLLTIRRVPAAEALEIGLVMRVADEEALADEAMLAARKLAAGQGNAFGRTKELLLSTLGKSLRRKARSQFQGSLRS</sequence>
<comment type="caution">
    <text evidence="1">The sequence shown here is derived from an EMBL/GenBank/DDBJ whole genome shotgun (WGS) entry which is preliminary data.</text>
</comment>
<name>A0A437GWX0_9SPHN</name>
<dbReference type="EMBL" id="RXOL01000004">
    <property type="protein sequence ID" value="RVQ66594.1"/>
    <property type="molecule type" value="Genomic_DNA"/>
</dbReference>
<dbReference type="Proteomes" id="UP000283003">
    <property type="component" value="Unassembled WGS sequence"/>
</dbReference>
<dbReference type="AlphaFoldDB" id="A0A437GWX0"/>
<dbReference type="InterPro" id="IPR029045">
    <property type="entry name" value="ClpP/crotonase-like_dom_sf"/>
</dbReference>
<proteinExistence type="predicted"/>
<accession>A0A437GWX0</accession>
<reference evidence="1 2" key="1">
    <citation type="submission" date="2018-12" db="EMBL/GenBank/DDBJ databases">
        <title>Croceicoccus ponticola sp. nov., a lipolytic bacterium isolated from seawater.</title>
        <authorList>
            <person name="Yoon J.-H."/>
        </authorList>
    </citation>
    <scope>NUCLEOTIDE SEQUENCE [LARGE SCALE GENOMIC DNA]</scope>
    <source>
        <strain evidence="1 2">GM-16</strain>
    </source>
</reference>
<evidence type="ECO:0000313" key="2">
    <source>
        <dbReference type="Proteomes" id="UP000283003"/>
    </source>
</evidence>
<dbReference type="RefSeq" id="WP_240654845.1">
    <property type="nucleotide sequence ID" value="NZ_RXOL01000004.1"/>
</dbReference>
<dbReference type="SUPFAM" id="SSF52096">
    <property type="entry name" value="ClpP/crotonase"/>
    <property type="match status" value="1"/>
</dbReference>
<protein>
    <submittedName>
        <fullName evidence="1">Uncharacterized protein</fullName>
    </submittedName>
</protein>
<gene>
    <name evidence="1" type="ORF">EKN06_11310</name>
</gene>
<evidence type="ECO:0000313" key="1">
    <source>
        <dbReference type="EMBL" id="RVQ66594.1"/>
    </source>
</evidence>